<dbReference type="Gene3D" id="1.20.1420.20">
    <property type="entry name" value="M75 peptidase, HXXE motif"/>
    <property type="match status" value="1"/>
</dbReference>
<comment type="subcellular location">
    <subcellularLocation>
        <location evidence="1">Cell envelope</location>
    </subcellularLocation>
</comment>
<evidence type="ECO:0000256" key="1">
    <source>
        <dbReference type="ARBA" id="ARBA00004196"/>
    </source>
</evidence>
<evidence type="ECO:0000313" key="7">
    <source>
        <dbReference type="Proteomes" id="UP000461670"/>
    </source>
</evidence>
<dbReference type="InterPro" id="IPR050894">
    <property type="entry name" value="EfeM/EfeO_iron_uptake"/>
</dbReference>
<feature type="domain" description="Imelysin-like" evidence="5">
    <location>
        <begin position="41"/>
        <end position="273"/>
    </location>
</feature>
<keyword evidence="3 4" id="KW-0732">Signal</keyword>
<gene>
    <name evidence="6" type="primary">efeO_1</name>
    <name evidence="6" type="ORF">GAK30_01249</name>
</gene>
<dbReference type="InterPro" id="IPR034981">
    <property type="entry name" value="Imelysin-like_EfeO/Algp7"/>
</dbReference>
<dbReference type="AlphaFoldDB" id="A0A7V8FQ69"/>
<dbReference type="CDD" id="cd14656">
    <property type="entry name" value="Imelysin-like_EfeO"/>
    <property type="match status" value="1"/>
</dbReference>
<dbReference type="Pfam" id="PF09375">
    <property type="entry name" value="Peptidase_M75"/>
    <property type="match status" value="1"/>
</dbReference>
<dbReference type="PANTHER" id="PTHR39192:SF1">
    <property type="entry name" value="IRON UPTAKE SYSTEM COMPONENT EFEO"/>
    <property type="match status" value="1"/>
</dbReference>
<evidence type="ECO:0000256" key="4">
    <source>
        <dbReference type="SAM" id="SignalP"/>
    </source>
</evidence>
<reference evidence="7" key="1">
    <citation type="journal article" date="2020" name="MBio">
        <title>Horizontal gene transfer to a defensive symbiont with a reduced genome amongst a multipartite beetle microbiome.</title>
        <authorList>
            <person name="Waterworth S.C."/>
            <person name="Florez L.V."/>
            <person name="Rees E.R."/>
            <person name="Hertweck C."/>
            <person name="Kaltenpoth M."/>
            <person name="Kwan J.C."/>
        </authorList>
    </citation>
    <scope>NUCLEOTIDE SEQUENCE [LARGE SCALE GENOMIC DNA]</scope>
</reference>
<evidence type="ECO:0000256" key="3">
    <source>
        <dbReference type="ARBA" id="ARBA00022729"/>
    </source>
</evidence>
<comment type="caution">
    <text evidence="6">The sequence shown here is derived from an EMBL/GenBank/DDBJ whole genome shotgun (WGS) entry which is preliminary data.</text>
</comment>
<dbReference type="InterPro" id="IPR018976">
    <property type="entry name" value="Imelysin-like"/>
</dbReference>
<dbReference type="NCBIfam" id="NF007697">
    <property type="entry name" value="PRK10378.1"/>
    <property type="match status" value="1"/>
</dbReference>
<name>A0A7V8FQ69_9BURK</name>
<evidence type="ECO:0000256" key="2">
    <source>
        <dbReference type="ARBA" id="ARBA00005989"/>
    </source>
</evidence>
<dbReference type="NCBIfam" id="NF041757">
    <property type="entry name" value="EfeO"/>
    <property type="match status" value="1"/>
</dbReference>
<feature type="signal peptide" evidence="4">
    <location>
        <begin position="1"/>
        <end position="30"/>
    </location>
</feature>
<comment type="similarity">
    <text evidence="2">Belongs to the EfeM/EfeO family.</text>
</comment>
<organism evidence="6 7">
    <name type="scientific">Paracidovorax wautersii</name>
    <dbReference type="NCBI Taxonomy" id="1177982"/>
    <lineage>
        <taxon>Bacteria</taxon>
        <taxon>Pseudomonadati</taxon>
        <taxon>Pseudomonadota</taxon>
        <taxon>Betaproteobacteria</taxon>
        <taxon>Burkholderiales</taxon>
        <taxon>Comamonadaceae</taxon>
        <taxon>Paracidovorax</taxon>
    </lineage>
</organism>
<dbReference type="PROSITE" id="PS51257">
    <property type="entry name" value="PROKAR_LIPOPROTEIN"/>
    <property type="match status" value="1"/>
</dbReference>
<protein>
    <submittedName>
        <fullName evidence="6">Iron uptake system component EfeO</fullName>
    </submittedName>
</protein>
<dbReference type="PANTHER" id="PTHR39192">
    <property type="entry name" value="IRON UPTAKE SYSTEM COMPONENT EFEO"/>
    <property type="match status" value="1"/>
</dbReference>
<dbReference type="Proteomes" id="UP000461670">
    <property type="component" value="Unassembled WGS sequence"/>
</dbReference>
<accession>A0A7V8FQ69</accession>
<evidence type="ECO:0000259" key="5">
    <source>
        <dbReference type="Pfam" id="PF09375"/>
    </source>
</evidence>
<sequence length="281" mass="30824">MSIRPLHLPRRAALATLAAALALGCGLARAAVSPQELVAPVADYKLYVIQNVRQLVADTRAFTAAVKAGDLAKAKALYPSTRTSYEKIEPVAELFSDLDAAIDSRADDHEKAEKDPEFGGFHRIEHGLWVGKSAKGLAPVADKLLKDVLELQARLGKLTFPPEKVVGGAAVLMEEVAATKISGEENRYSHTDLWDFQANFEGAYKIVELLQPLVEREDKAFAAKTQVNFQVVFDTLKKYRTPDGGFETYAKLSERDRKLLAGRVNTLAEDLSKLRAMMGLD</sequence>
<evidence type="ECO:0000313" key="6">
    <source>
        <dbReference type="EMBL" id="KAF1022278.1"/>
    </source>
</evidence>
<dbReference type="EMBL" id="WNDQ01000013">
    <property type="protein sequence ID" value="KAF1022278.1"/>
    <property type="molecule type" value="Genomic_DNA"/>
</dbReference>
<dbReference type="InterPro" id="IPR053377">
    <property type="entry name" value="Iron_uptake_EfeM/EfeO"/>
</dbReference>
<proteinExistence type="inferred from homology"/>
<dbReference type="GO" id="GO:0030313">
    <property type="term" value="C:cell envelope"/>
    <property type="evidence" value="ECO:0007669"/>
    <property type="project" value="UniProtKB-SubCell"/>
</dbReference>
<feature type="chain" id="PRO_5031205563" evidence="4">
    <location>
        <begin position="31"/>
        <end position="281"/>
    </location>
</feature>
<dbReference type="InterPro" id="IPR038352">
    <property type="entry name" value="Imelysin_sf"/>
</dbReference>